<dbReference type="AlphaFoldDB" id="A0A4D9DZ57"/>
<evidence type="ECO:0000256" key="1">
    <source>
        <dbReference type="SAM" id="MobiDB-lite"/>
    </source>
</evidence>
<sequence>MRGFPSPPCPPTSCWGVGNGALQLLPGGQGVSPQGAVPDARGRGLRAAHPYVPSRVSQAPEQPGGGGVQSHWPPRPAFNPAPRRVQPALALMAEEPAGAAFVWTQCDSNGSPLPAPDLAPMGRVGSRAAPPFAPGGWALPLQSCGRVPRTLTGHGGCPPRAGQARKGALGPVPPCRRRRAAAASAIPAVVPNHGRETPRRERIRPQPSI</sequence>
<feature type="compositionally biased region" description="Basic and acidic residues" evidence="1">
    <location>
        <begin position="193"/>
        <end position="209"/>
    </location>
</feature>
<keyword evidence="3" id="KW-1185">Reference proteome</keyword>
<protein>
    <submittedName>
        <fullName evidence="2">Small leucine-rich protein 1</fullName>
    </submittedName>
</protein>
<dbReference type="EMBL" id="QXTE01000170">
    <property type="protein sequence ID" value="TFK02919.1"/>
    <property type="molecule type" value="Genomic_DNA"/>
</dbReference>
<accession>A0A4D9DZ57</accession>
<evidence type="ECO:0000313" key="2">
    <source>
        <dbReference type="EMBL" id="TFK02919.1"/>
    </source>
</evidence>
<comment type="caution">
    <text evidence="2">The sequence shown here is derived from an EMBL/GenBank/DDBJ whole genome shotgun (WGS) entry which is preliminary data.</text>
</comment>
<gene>
    <name evidence="2" type="ORF">DR999_PMT14646</name>
</gene>
<name>A0A4D9DZ57_9SAUR</name>
<dbReference type="Proteomes" id="UP000297703">
    <property type="component" value="Unassembled WGS sequence"/>
</dbReference>
<reference evidence="2 3" key="1">
    <citation type="submission" date="2019-04" db="EMBL/GenBank/DDBJ databases">
        <title>Draft genome of the big-headed turtle Platysternon megacephalum.</title>
        <authorList>
            <person name="Gong S."/>
        </authorList>
    </citation>
    <scope>NUCLEOTIDE SEQUENCE [LARGE SCALE GENOMIC DNA]</scope>
    <source>
        <strain evidence="2">DO16091913</strain>
        <tissue evidence="2">Muscle</tissue>
    </source>
</reference>
<feature type="region of interest" description="Disordered" evidence="1">
    <location>
        <begin position="182"/>
        <end position="209"/>
    </location>
</feature>
<feature type="compositionally biased region" description="Low complexity" evidence="1">
    <location>
        <begin position="182"/>
        <end position="191"/>
    </location>
</feature>
<organism evidence="2 3">
    <name type="scientific">Platysternon megacephalum</name>
    <name type="common">big-headed turtle</name>
    <dbReference type="NCBI Taxonomy" id="55544"/>
    <lineage>
        <taxon>Eukaryota</taxon>
        <taxon>Metazoa</taxon>
        <taxon>Chordata</taxon>
        <taxon>Craniata</taxon>
        <taxon>Vertebrata</taxon>
        <taxon>Euteleostomi</taxon>
        <taxon>Archelosauria</taxon>
        <taxon>Testudinata</taxon>
        <taxon>Testudines</taxon>
        <taxon>Cryptodira</taxon>
        <taxon>Durocryptodira</taxon>
        <taxon>Testudinoidea</taxon>
        <taxon>Platysternidae</taxon>
        <taxon>Platysternon</taxon>
    </lineage>
</organism>
<evidence type="ECO:0000313" key="3">
    <source>
        <dbReference type="Proteomes" id="UP000297703"/>
    </source>
</evidence>
<reference evidence="2 3" key="2">
    <citation type="submission" date="2019-04" db="EMBL/GenBank/DDBJ databases">
        <title>The genome sequence of big-headed turtle.</title>
        <authorList>
            <person name="Gong S."/>
        </authorList>
    </citation>
    <scope>NUCLEOTIDE SEQUENCE [LARGE SCALE GENOMIC DNA]</scope>
    <source>
        <strain evidence="2">DO16091913</strain>
        <tissue evidence="2">Muscle</tissue>
    </source>
</reference>
<proteinExistence type="predicted"/>